<proteinExistence type="inferred from homology"/>
<reference evidence="3 4" key="1">
    <citation type="journal article" date="2011" name="J. Bacteriol.">
        <title>Genome Sequence of an Ammonia-Oxidizing Soil Archaeon, "Candidatus Nitrosoarchaeum koreensis" MY1.</title>
        <authorList>
            <person name="Kim B.K."/>
            <person name="Jung M.Y."/>
            <person name="Yu D.S."/>
            <person name="Park S.J."/>
            <person name="Oh T.K."/>
            <person name="Rhee S.K."/>
            <person name="Kim J.F."/>
        </authorList>
    </citation>
    <scope>NUCLEOTIDE SEQUENCE [LARGE SCALE GENOMIC DNA]</scope>
    <source>
        <strain evidence="3 4">MY1</strain>
    </source>
</reference>
<dbReference type="SUPFAM" id="SSF51735">
    <property type="entry name" value="NAD(P)-binding Rossmann-fold domains"/>
    <property type="match status" value="1"/>
</dbReference>
<evidence type="ECO:0000259" key="2">
    <source>
        <dbReference type="Pfam" id="PF01370"/>
    </source>
</evidence>
<keyword evidence="4" id="KW-1185">Reference proteome</keyword>
<dbReference type="InterPro" id="IPR001509">
    <property type="entry name" value="Epimerase_deHydtase"/>
</dbReference>
<dbReference type="InterPro" id="IPR036291">
    <property type="entry name" value="NAD(P)-bd_dom_sf"/>
</dbReference>
<feature type="domain" description="NAD-dependent epimerase/dehydratase" evidence="2">
    <location>
        <begin position="4"/>
        <end position="206"/>
    </location>
</feature>
<dbReference type="Gene3D" id="3.40.50.720">
    <property type="entry name" value="NAD(P)-binding Rossmann-like Domain"/>
    <property type="match status" value="1"/>
</dbReference>
<name>F9CYA8_9ARCH</name>
<evidence type="ECO:0000256" key="1">
    <source>
        <dbReference type="ARBA" id="ARBA00007637"/>
    </source>
</evidence>
<comment type="similarity">
    <text evidence="1">Belongs to the NAD(P)-dependent epimerase/dehydratase family.</text>
</comment>
<dbReference type="STRING" id="1001994.MY1_0099"/>
<comment type="caution">
    <text evidence="3">The sequence shown here is derived from an EMBL/GenBank/DDBJ whole genome shotgun (WGS) entry which is preliminary data.</text>
</comment>
<organism evidence="3 4">
    <name type="scientific">Nitrosarchaeum koreense MY1</name>
    <dbReference type="NCBI Taxonomy" id="1001994"/>
    <lineage>
        <taxon>Archaea</taxon>
        <taxon>Nitrososphaerota</taxon>
        <taxon>Nitrososphaeria</taxon>
        <taxon>Nitrosopumilales</taxon>
        <taxon>Nitrosopumilaceae</taxon>
        <taxon>Nitrosarchaeum</taxon>
    </lineage>
</organism>
<dbReference type="PANTHER" id="PTHR43000">
    <property type="entry name" value="DTDP-D-GLUCOSE 4,6-DEHYDRATASE-RELATED"/>
    <property type="match status" value="1"/>
</dbReference>
<dbReference type="Pfam" id="PF01370">
    <property type="entry name" value="Epimerase"/>
    <property type="match status" value="1"/>
</dbReference>
<dbReference type="AlphaFoldDB" id="F9CYA8"/>
<sequence length="278" mass="31689">MKYLSRNNNVHGLSRSKKSQNIFQISLSDKQKLARHMKKNKYDVVIHLAASLEESTPFDMFVKNCVSTANILECCAETNVAKIVFSSSQLVYGKSVYLPIDEDHPKNPINNYALSKLICEEICKMYHNTYDLSIQILRLSSVYGPGQSSKYIIPTMMIKSVNNKDIEIHRYKNGLQLMDFVHVRDVCKAISLAYKSKSKFGIYNIASGKPITANDIADKISQVIRIRTTNAVIDKEANHLFYDISKAKRELDFTPSVQLDKKTLKEIHKNIVSKDDFL</sequence>
<gene>
    <name evidence="3" type="ORF">MY1_0099</name>
</gene>
<evidence type="ECO:0000313" key="3">
    <source>
        <dbReference type="EMBL" id="EGP92886.1"/>
    </source>
</evidence>
<evidence type="ECO:0000313" key="4">
    <source>
        <dbReference type="Proteomes" id="UP000004440"/>
    </source>
</evidence>
<dbReference type="EMBL" id="AFPU01000001">
    <property type="protein sequence ID" value="EGP92886.1"/>
    <property type="molecule type" value="Genomic_DNA"/>
</dbReference>
<dbReference type="Proteomes" id="UP000004440">
    <property type="component" value="Unassembled WGS sequence"/>
</dbReference>
<accession>F9CYA8</accession>
<dbReference type="PATRIC" id="fig|1001994.6.peg.101"/>
<protein>
    <submittedName>
        <fullName evidence="3">Nucleoside-diphosphate-sugar epimerase</fullName>
    </submittedName>
</protein>